<reference evidence="9 10" key="1">
    <citation type="submission" date="2019-10" db="EMBL/GenBank/DDBJ databases">
        <title>A soil myxobacterium in the family Polyangiaceae.</title>
        <authorList>
            <person name="Li Y."/>
            <person name="Wang J."/>
        </authorList>
    </citation>
    <scope>NUCLEOTIDE SEQUENCE [LARGE SCALE GENOMIC DNA]</scope>
    <source>
        <strain evidence="9 10">DSM 14734</strain>
    </source>
</reference>
<keyword evidence="7" id="KW-0812">Transmembrane</keyword>
<dbReference type="EC" id="2.7.11.1" evidence="1"/>
<dbReference type="InterPro" id="IPR050660">
    <property type="entry name" value="NEK_Ser/Thr_kinase"/>
</dbReference>
<dbReference type="OrthoDB" id="9801841at2"/>
<dbReference type="PROSITE" id="PS50011">
    <property type="entry name" value="PROTEIN_KINASE_DOM"/>
    <property type="match status" value="1"/>
</dbReference>
<accession>A0A6N7Q5V4</accession>
<feature type="region of interest" description="Disordered" evidence="6">
    <location>
        <begin position="371"/>
        <end position="457"/>
    </location>
</feature>
<dbReference type="EMBL" id="WJIE01000019">
    <property type="protein sequence ID" value="MRG97664.1"/>
    <property type="molecule type" value="Genomic_DNA"/>
</dbReference>
<evidence type="ECO:0000256" key="5">
    <source>
        <dbReference type="ARBA" id="ARBA00022840"/>
    </source>
</evidence>
<dbReference type="Gene3D" id="1.10.510.10">
    <property type="entry name" value="Transferase(Phosphotransferase) domain 1"/>
    <property type="match status" value="1"/>
</dbReference>
<keyword evidence="2" id="KW-0808">Transferase</keyword>
<sequence length="519" mass="56057">MGCVSAAQSLPDKQPVSIGKYKLIANLGRGGMADVFLAVVAGPLGVNKLQVVKRLRAEFAEDPERLEMFLDEARIATRLNHPNVVQTFEVHAEKDTYFITMEYLEGAPLNRLVNRARTKAAPPPGVLLRILADVLAGLHYAHELCDYDGKPLNIVHRDVSPHNVIVSYDGQAKLLDFGIAKSDVRMMETRTGIMKGKLGYMAPEQVRCRPLDRRADVFVAGIVLWEILAGRKMWDNKAPDMEVLHKLATGDLPTIESVRPDVAPELAKICGKALSYDPVNRYPTAAKMRAAILDYLDSAGLWVTPEDIGKYVSTVYADKRAEIRKVIEKQIAKLKQSEIEIEAAAPAPEEVPASSMRVLRMDTAHGGSDAGASILPNLRSMPPSGESAEVLTPEIPRPPGLPAALAMEPPPVTPTLDRRADVLPKTDPPAPRAKTNEKAPAAPGAELAEAEPESKRGSDRLRLIVALVVVFAAAVGAFVALRFRQTQAPPPPPAASASQDPKQPSPGPVSPAATNTPPR</sequence>
<gene>
    <name evidence="9" type="ORF">GF068_37935</name>
</gene>
<dbReference type="Pfam" id="PF00069">
    <property type="entry name" value="Pkinase"/>
    <property type="match status" value="1"/>
</dbReference>
<dbReference type="PROSITE" id="PS00109">
    <property type="entry name" value="PROTEIN_KINASE_TYR"/>
    <property type="match status" value="1"/>
</dbReference>
<keyword evidence="10" id="KW-1185">Reference proteome</keyword>
<dbReference type="GO" id="GO:0005524">
    <property type="term" value="F:ATP binding"/>
    <property type="evidence" value="ECO:0007669"/>
    <property type="project" value="UniProtKB-KW"/>
</dbReference>
<evidence type="ECO:0000256" key="4">
    <source>
        <dbReference type="ARBA" id="ARBA00022777"/>
    </source>
</evidence>
<evidence type="ECO:0000313" key="9">
    <source>
        <dbReference type="EMBL" id="MRG97664.1"/>
    </source>
</evidence>
<keyword evidence="7" id="KW-0472">Membrane</keyword>
<dbReference type="SUPFAM" id="SSF56112">
    <property type="entry name" value="Protein kinase-like (PK-like)"/>
    <property type="match status" value="1"/>
</dbReference>
<dbReference type="PANTHER" id="PTHR43671">
    <property type="entry name" value="SERINE/THREONINE-PROTEIN KINASE NEK"/>
    <property type="match status" value="1"/>
</dbReference>
<protein>
    <recommendedName>
        <fullName evidence="1">non-specific serine/threonine protein kinase</fullName>
        <ecNumber evidence="1">2.7.11.1</ecNumber>
    </recommendedName>
</protein>
<evidence type="ECO:0000256" key="1">
    <source>
        <dbReference type="ARBA" id="ARBA00012513"/>
    </source>
</evidence>
<feature type="transmembrane region" description="Helical" evidence="7">
    <location>
        <begin position="461"/>
        <end position="481"/>
    </location>
</feature>
<keyword evidence="3" id="KW-0547">Nucleotide-binding</keyword>
<evidence type="ECO:0000256" key="3">
    <source>
        <dbReference type="ARBA" id="ARBA00022741"/>
    </source>
</evidence>
<proteinExistence type="predicted"/>
<dbReference type="InterPro" id="IPR011009">
    <property type="entry name" value="Kinase-like_dom_sf"/>
</dbReference>
<feature type="domain" description="Protein kinase" evidence="8">
    <location>
        <begin position="21"/>
        <end position="296"/>
    </location>
</feature>
<keyword evidence="4 9" id="KW-0418">Kinase</keyword>
<dbReference type="PANTHER" id="PTHR43671:SF13">
    <property type="entry name" value="SERINE_THREONINE-PROTEIN KINASE NEK2"/>
    <property type="match status" value="1"/>
</dbReference>
<comment type="caution">
    <text evidence="9">The sequence shown here is derived from an EMBL/GenBank/DDBJ whole genome shotgun (WGS) entry which is preliminary data.</text>
</comment>
<evidence type="ECO:0000256" key="7">
    <source>
        <dbReference type="SAM" id="Phobius"/>
    </source>
</evidence>
<feature type="region of interest" description="Disordered" evidence="6">
    <location>
        <begin position="486"/>
        <end position="519"/>
    </location>
</feature>
<keyword evidence="5" id="KW-0067">ATP-binding</keyword>
<evidence type="ECO:0000256" key="2">
    <source>
        <dbReference type="ARBA" id="ARBA00022679"/>
    </source>
</evidence>
<evidence type="ECO:0000313" key="10">
    <source>
        <dbReference type="Proteomes" id="UP000440224"/>
    </source>
</evidence>
<organism evidence="9 10">
    <name type="scientific">Polyangium spumosum</name>
    <dbReference type="NCBI Taxonomy" id="889282"/>
    <lineage>
        <taxon>Bacteria</taxon>
        <taxon>Pseudomonadati</taxon>
        <taxon>Myxococcota</taxon>
        <taxon>Polyangia</taxon>
        <taxon>Polyangiales</taxon>
        <taxon>Polyangiaceae</taxon>
        <taxon>Polyangium</taxon>
    </lineage>
</organism>
<evidence type="ECO:0000256" key="6">
    <source>
        <dbReference type="SAM" id="MobiDB-lite"/>
    </source>
</evidence>
<keyword evidence="7" id="KW-1133">Transmembrane helix</keyword>
<dbReference type="Proteomes" id="UP000440224">
    <property type="component" value="Unassembled WGS sequence"/>
</dbReference>
<evidence type="ECO:0000259" key="8">
    <source>
        <dbReference type="PROSITE" id="PS50011"/>
    </source>
</evidence>
<name>A0A6N7Q5V4_9BACT</name>
<dbReference type="RefSeq" id="WP_153824440.1">
    <property type="nucleotide sequence ID" value="NZ_WJIE01000019.1"/>
</dbReference>
<dbReference type="GO" id="GO:0004674">
    <property type="term" value="F:protein serine/threonine kinase activity"/>
    <property type="evidence" value="ECO:0007669"/>
    <property type="project" value="UniProtKB-EC"/>
</dbReference>
<dbReference type="CDD" id="cd14014">
    <property type="entry name" value="STKc_PknB_like"/>
    <property type="match status" value="1"/>
</dbReference>
<dbReference type="InterPro" id="IPR000719">
    <property type="entry name" value="Prot_kinase_dom"/>
</dbReference>
<dbReference type="InterPro" id="IPR008266">
    <property type="entry name" value="Tyr_kinase_AS"/>
</dbReference>
<dbReference type="AlphaFoldDB" id="A0A6N7Q5V4"/>
<dbReference type="Gene3D" id="3.30.200.20">
    <property type="entry name" value="Phosphorylase Kinase, domain 1"/>
    <property type="match status" value="1"/>
</dbReference>
<feature type="compositionally biased region" description="Low complexity" evidence="6">
    <location>
        <begin position="438"/>
        <end position="447"/>
    </location>
</feature>